<evidence type="ECO:0000313" key="2">
    <source>
        <dbReference type="EMBL" id="AXK43817.1"/>
    </source>
</evidence>
<evidence type="ECO:0000256" key="1">
    <source>
        <dbReference type="SAM" id="Coils"/>
    </source>
</evidence>
<sequence length="455" mass="51265">MSDPTTLLAVPPEEHEDLEEALEAAKNAVKMVSSEFARLRSEGEEQPAEEEGQILCITDGDVILDVFHVPLEWYEFRLDAEDDTFTLIIPYYYVLAPHLIPHDALGEMLSYILSKFQALLADATPFFWQDEECLDENKYILSVDMPLTDNLHQTLNTAFNRCLAVARRELPWTYANITQPARPLDPFPGFALATSPSGATSLLTDFEGSERLFADITIDQDLRFPTMICLEQCEDYFVQFSELSRVVIFRDRDEQPIPPASELEELYESLRPANSHSPCASLQARDLDITLQRDEIREAELNELADRLEEQNMAFLKDYEKTIQESTTAEKLPSTLLALAESMAPMHQMQGEGRSLPDIIADDDLDEYISMHIGMTMAANLYRRVSKGENLVDIQVPSLFSEELLKYVLINTSPVPNGGTETILQVLEDSTRGYQLILEQLGGEALKGMTPGPKS</sequence>
<organism evidence="2 3">
    <name type="scientific">Erythrobacter aureus</name>
    <dbReference type="NCBI Taxonomy" id="2182384"/>
    <lineage>
        <taxon>Bacteria</taxon>
        <taxon>Pseudomonadati</taxon>
        <taxon>Pseudomonadota</taxon>
        <taxon>Alphaproteobacteria</taxon>
        <taxon>Sphingomonadales</taxon>
        <taxon>Erythrobacteraceae</taxon>
        <taxon>Erythrobacter/Porphyrobacter group</taxon>
        <taxon>Erythrobacter</taxon>
    </lineage>
</organism>
<name>A0A345YIR5_9SPHN</name>
<reference evidence="2 3" key="1">
    <citation type="submission" date="2018-07" db="EMBL/GenBank/DDBJ databases">
        <title>Genome sequence of Erythrobacter strain YH-07, an antagonistic bacterium isolated from Yellow Sea.</title>
        <authorList>
            <person name="Tang T."/>
            <person name="Liu Q."/>
            <person name="Sun X."/>
        </authorList>
    </citation>
    <scope>NUCLEOTIDE SEQUENCE [LARGE SCALE GENOMIC DNA]</scope>
    <source>
        <strain evidence="2 3">YH-07</strain>
        <plasmid evidence="2 3">unnamed</plasmid>
    </source>
</reference>
<gene>
    <name evidence="2" type="ORF">DVR09_15285</name>
</gene>
<keyword evidence="1" id="KW-0175">Coiled coil</keyword>
<dbReference type="AlphaFoldDB" id="A0A345YIR5"/>
<protein>
    <submittedName>
        <fullName evidence="2">Uncharacterized protein</fullName>
    </submittedName>
</protein>
<evidence type="ECO:0000313" key="3">
    <source>
        <dbReference type="Proteomes" id="UP000254508"/>
    </source>
</evidence>
<dbReference type="EMBL" id="CP031358">
    <property type="protein sequence ID" value="AXK43817.1"/>
    <property type="molecule type" value="Genomic_DNA"/>
</dbReference>
<feature type="coiled-coil region" evidence="1">
    <location>
        <begin position="15"/>
        <end position="42"/>
    </location>
</feature>
<feature type="coiled-coil region" evidence="1">
    <location>
        <begin position="291"/>
        <end position="325"/>
    </location>
</feature>
<dbReference type="Proteomes" id="UP000254508">
    <property type="component" value="Plasmid unnamed"/>
</dbReference>
<dbReference type="RefSeq" id="WP_115418130.1">
    <property type="nucleotide sequence ID" value="NZ_CP031358.1"/>
</dbReference>
<dbReference type="KEGG" id="err:DVR09_15285"/>
<accession>A0A345YIR5</accession>
<keyword evidence="3" id="KW-1185">Reference proteome</keyword>
<geneLocation type="plasmid" evidence="2 3">
    <name>unnamed</name>
</geneLocation>
<keyword evidence="2" id="KW-0614">Plasmid</keyword>
<proteinExistence type="predicted"/>